<sequence>MASAVSSRRELEDVFRKFDTNGDGKISKSELSALISEAEIEGVMKEVDSNKDGFINFDELVEANSKNLNAASLMRNSASAVQCATLPGRLELEDVFRKFDTNGDGKISKSELSAILKCRSSEEEIDGVMKDVDSNKDGFISFDEFVAANSNGLNAARLMLGLASAN</sequence>
<dbReference type="SMART" id="SM00054">
    <property type="entry name" value="EFh"/>
    <property type="match status" value="4"/>
</dbReference>
<dbReference type="InterPro" id="IPR002048">
    <property type="entry name" value="EF_hand_dom"/>
</dbReference>
<name>O22429_PINTA</name>
<protein>
    <submittedName>
        <fullName evidence="5">Calcium binding protein</fullName>
    </submittedName>
</protein>
<reference evidence="5" key="1">
    <citation type="submission" date="1997-07" db="EMBL/GenBank/DDBJ databases">
        <title>Isolation and characterization of a water deficit stress inducible gene encoding a putative calcium binding protein from loblolly pine (Pinus taeda).</title>
        <authorList>
            <person name="Dias M.A.D.L."/>
            <person name="Padmanabhan V."/>
            <person name="Newton R.J."/>
        </authorList>
    </citation>
    <scope>NUCLEOTIDE SEQUENCE</scope>
</reference>
<evidence type="ECO:0000256" key="1">
    <source>
        <dbReference type="ARBA" id="ARBA00022723"/>
    </source>
</evidence>
<dbReference type="InterPro" id="IPR018247">
    <property type="entry name" value="EF_Hand_1_Ca_BS"/>
</dbReference>
<feature type="domain" description="EF-hand" evidence="4">
    <location>
        <begin position="43"/>
        <end position="70"/>
    </location>
</feature>
<feature type="domain" description="EF-hand" evidence="4">
    <location>
        <begin position="123"/>
        <end position="155"/>
    </location>
</feature>
<organism evidence="5">
    <name type="scientific">Pinus taeda</name>
    <name type="common">Loblolly pine</name>
    <dbReference type="NCBI Taxonomy" id="3352"/>
    <lineage>
        <taxon>Eukaryota</taxon>
        <taxon>Viridiplantae</taxon>
        <taxon>Streptophyta</taxon>
        <taxon>Embryophyta</taxon>
        <taxon>Tracheophyta</taxon>
        <taxon>Spermatophyta</taxon>
        <taxon>Pinopsida</taxon>
        <taxon>Pinidae</taxon>
        <taxon>Conifers I</taxon>
        <taxon>Pinales</taxon>
        <taxon>Pinaceae</taxon>
        <taxon>Pinus</taxon>
        <taxon>Pinus subgen. Pinus</taxon>
    </lineage>
</organism>
<keyword evidence="3" id="KW-0106">Calcium</keyword>
<dbReference type="EMBL" id="AF013802">
    <property type="protein sequence ID" value="AAB66345.1"/>
    <property type="molecule type" value="mRNA"/>
</dbReference>
<dbReference type="GO" id="GO:0005509">
    <property type="term" value="F:calcium ion binding"/>
    <property type="evidence" value="ECO:0007669"/>
    <property type="project" value="InterPro"/>
</dbReference>
<dbReference type="Pfam" id="PF13499">
    <property type="entry name" value="EF-hand_7"/>
    <property type="match status" value="2"/>
</dbReference>
<dbReference type="InterPro" id="IPR011992">
    <property type="entry name" value="EF-hand-dom_pair"/>
</dbReference>
<dbReference type="PIR" id="T07949">
    <property type="entry name" value="T07949"/>
</dbReference>
<accession>O22429</accession>
<keyword evidence="2" id="KW-0677">Repeat</keyword>
<dbReference type="AlphaFoldDB" id="O22429"/>
<dbReference type="PROSITE" id="PS50222">
    <property type="entry name" value="EF_HAND_2"/>
    <property type="match status" value="4"/>
</dbReference>
<dbReference type="PROSITE" id="PS00018">
    <property type="entry name" value="EF_HAND_1"/>
    <property type="match status" value="4"/>
</dbReference>
<dbReference type="PANTHER" id="PTHR10891">
    <property type="entry name" value="EF-HAND CALCIUM-BINDING DOMAIN CONTAINING PROTEIN"/>
    <property type="match status" value="1"/>
</dbReference>
<evidence type="ECO:0000259" key="4">
    <source>
        <dbReference type="PROSITE" id="PS50222"/>
    </source>
</evidence>
<keyword evidence="1" id="KW-0479">Metal-binding</keyword>
<dbReference type="Gene3D" id="1.10.238.10">
    <property type="entry name" value="EF-hand"/>
    <property type="match status" value="2"/>
</dbReference>
<dbReference type="InterPro" id="IPR039647">
    <property type="entry name" value="EF_hand_pair_protein_CML-like"/>
</dbReference>
<proteinExistence type="evidence at transcript level"/>
<feature type="domain" description="EF-hand" evidence="4">
    <location>
        <begin position="87"/>
        <end position="122"/>
    </location>
</feature>
<evidence type="ECO:0000313" key="5">
    <source>
        <dbReference type="EMBL" id="AAB66345.1"/>
    </source>
</evidence>
<feature type="domain" description="EF-hand" evidence="4">
    <location>
        <begin position="6"/>
        <end position="41"/>
    </location>
</feature>
<evidence type="ECO:0000256" key="2">
    <source>
        <dbReference type="ARBA" id="ARBA00022737"/>
    </source>
</evidence>
<dbReference type="CDD" id="cd00051">
    <property type="entry name" value="EFh"/>
    <property type="match status" value="1"/>
</dbReference>
<dbReference type="SUPFAM" id="SSF47473">
    <property type="entry name" value="EF-hand"/>
    <property type="match status" value="1"/>
</dbReference>
<evidence type="ECO:0000256" key="3">
    <source>
        <dbReference type="ARBA" id="ARBA00022837"/>
    </source>
</evidence>
<gene>
    <name evidence="5" type="primary">lp8</name>
</gene>